<evidence type="ECO:0008006" key="3">
    <source>
        <dbReference type="Google" id="ProtNLM"/>
    </source>
</evidence>
<dbReference type="AlphaFoldDB" id="A0A9W9DIW5"/>
<organism evidence="1 2">
    <name type="scientific">Lentinula lateritia</name>
    <dbReference type="NCBI Taxonomy" id="40482"/>
    <lineage>
        <taxon>Eukaryota</taxon>
        <taxon>Fungi</taxon>
        <taxon>Dikarya</taxon>
        <taxon>Basidiomycota</taxon>
        <taxon>Agaricomycotina</taxon>
        <taxon>Agaricomycetes</taxon>
        <taxon>Agaricomycetidae</taxon>
        <taxon>Agaricales</taxon>
        <taxon>Marasmiineae</taxon>
        <taxon>Omphalotaceae</taxon>
        <taxon>Lentinula</taxon>
    </lineage>
</organism>
<dbReference type="Proteomes" id="UP001150238">
    <property type="component" value="Unassembled WGS sequence"/>
</dbReference>
<gene>
    <name evidence="1" type="ORF">C8J55DRAFT_563047</name>
</gene>
<dbReference type="EMBL" id="JANVFS010000026">
    <property type="protein sequence ID" value="KAJ4472794.1"/>
    <property type="molecule type" value="Genomic_DNA"/>
</dbReference>
<accession>A0A9W9DIW5</accession>
<evidence type="ECO:0000313" key="1">
    <source>
        <dbReference type="EMBL" id="KAJ4472794.1"/>
    </source>
</evidence>
<reference evidence="1" key="1">
    <citation type="submission" date="2022-08" db="EMBL/GenBank/DDBJ databases">
        <authorList>
            <consortium name="DOE Joint Genome Institute"/>
            <person name="Min B."/>
            <person name="Riley R."/>
            <person name="Sierra-Patev S."/>
            <person name="Naranjo-Ortiz M."/>
            <person name="Looney B."/>
            <person name="Konkel Z."/>
            <person name="Slot J.C."/>
            <person name="Sakamoto Y."/>
            <person name="Steenwyk J.L."/>
            <person name="Rokas A."/>
            <person name="Carro J."/>
            <person name="Camarero S."/>
            <person name="Ferreira P."/>
            <person name="Molpeceres G."/>
            <person name="Ruiz-Duenas F.J."/>
            <person name="Serrano A."/>
            <person name="Henrissat B."/>
            <person name="Drula E."/>
            <person name="Hughes K.W."/>
            <person name="Mata J.L."/>
            <person name="Ishikawa N.K."/>
            <person name="Vargas-Isla R."/>
            <person name="Ushijima S."/>
            <person name="Smith C.A."/>
            <person name="Ahrendt S."/>
            <person name="Andreopoulos W."/>
            <person name="He G."/>
            <person name="Labutti K."/>
            <person name="Lipzen A."/>
            <person name="Ng V."/>
            <person name="Sandor L."/>
            <person name="Barry K."/>
            <person name="Martinez A.T."/>
            <person name="Xiao Y."/>
            <person name="Gibbons J.G."/>
            <person name="Terashima K."/>
            <person name="Hibbett D.S."/>
            <person name="Grigoriev I.V."/>
        </authorList>
    </citation>
    <scope>NUCLEOTIDE SEQUENCE</scope>
    <source>
        <strain evidence="1">Sp2 HRB7682 ss15</strain>
    </source>
</reference>
<proteinExistence type="predicted"/>
<evidence type="ECO:0000313" key="2">
    <source>
        <dbReference type="Proteomes" id="UP001150238"/>
    </source>
</evidence>
<sequence length="583" mass="65474">MDDLCAHVADPIFGSNLLGHIKLQSTLNIGNVDNHLPRSSWLYHGREHSTSFRPNVFGIICEIKPTFTDIGYGVKHYPTLVLTYPIIRESMISGNFYNQIISLREQIYLELGEPLTNYDVKPWVPLNTDGKIELLVARDCDVLGLTCSNDSSIANELVDDCTTVLSQYLHPGRLEIGAFIEATVELRRIDRGTKVFYSVIADRVTVLAHNIDTSVGLCLDISHPYTVSLPPELWSTILSHVHNCKDVLSFALSAKIMYDIAMPFVDFKLHVRSESETLTYLQHINTYPIPTLQHLHTIAFEPLEAARLMPYEDCHVCPNVVECNHNFNGVFTLWTNILPLFASLQRIEMSFVHVGVAVYHALSNLHNPFTLVITDCVIPLPPIQVPINIHCNNLVMAHNHWEVIIHRSHSFDLSFVELCESVTHLDLTFDARIHSFFLTLTTVPHLPPLTTTLRNLTLRSTSNSPTVLRSFIDSMLAAVSPNIVEIDIVVEPDNFKVGLPTNFSPLTMASHLTTLSLKVDNNIGAFPFLPQLKHLVINVTTDPSYMLHLIPTFLPGLCHLEVGMFQTDSYLVSSIGLIRRPIS</sequence>
<name>A0A9W9DIW5_9AGAR</name>
<comment type="caution">
    <text evidence="1">The sequence shown here is derived from an EMBL/GenBank/DDBJ whole genome shotgun (WGS) entry which is preliminary data.</text>
</comment>
<protein>
    <recommendedName>
        <fullName evidence="3">F-box domain-containing protein</fullName>
    </recommendedName>
</protein>
<reference evidence="1" key="2">
    <citation type="journal article" date="2023" name="Proc. Natl. Acad. Sci. U.S.A.">
        <title>A global phylogenomic analysis of the shiitake genus Lentinula.</title>
        <authorList>
            <person name="Sierra-Patev S."/>
            <person name="Min B."/>
            <person name="Naranjo-Ortiz M."/>
            <person name="Looney B."/>
            <person name="Konkel Z."/>
            <person name="Slot J.C."/>
            <person name="Sakamoto Y."/>
            <person name="Steenwyk J.L."/>
            <person name="Rokas A."/>
            <person name="Carro J."/>
            <person name="Camarero S."/>
            <person name="Ferreira P."/>
            <person name="Molpeceres G."/>
            <person name="Ruiz-Duenas F.J."/>
            <person name="Serrano A."/>
            <person name="Henrissat B."/>
            <person name="Drula E."/>
            <person name="Hughes K.W."/>
            <person name="Mata J.L."/>
            <person name="Ishikawa N.K."/>
            <person name="Vargas-Isla R."/>
            <person name="Ushijima S."/>
            <person name="Smith C.A."/>
            <person name="Donoghue J."/>
            <person name="Ahrendt S."/>
            <person name="Andreopoulos W."/>
            <person name="He G."/>
            <person name="LaButti K."/>
            <person name="Lipzen A."/>
            <person name="Ng V."/>
            <person name="Riley R."/>
            <person name="Sandor L."/>
            <person name="Barry K."/>
            <person name="Martinez A.T."/>
            <person name="Xiao Y."/>
            <person name="Gibbons J.G."/>
            <person name="Terashima K."/>
            <person name="Grigoriev I.V."/>
            <person name="Hibbett D."/>
        </authorList>
    </citation>
    <scope>NUCLEOTIDE SEQUENCE</scope>
    <source>
        <strain evidence="1">Sp2 HRB7682 ss15</strain>
    </source>
</reference>